<protein>
    <recommendedName>
        <fullName evidence="2">Chalcone isomerase domain-containing protein</fullName>
    </recommendedName>
</protein>
<organism evidence="3 4">
    <name type="scientific">Nannochloropsis salina CCMP1776</name>
    <dbReference type="NCBI Taxonomy" id="1027361"/>
    <lineage>
        <taxon>Eukaryota</taxon>
        <taxon>Sar</taxon>
        <taxon>Stramenopiles</taxon>
        <taxon>Ochrophyta</taxon>
        <taxon>Eustigmatophyceae</taxon>
        <taxon>Eustigmatales</taxon>
        <taxon>Monodopsidaceae</taxon>
        <taxon>Microchloropsis</taxon>
        <taxon>Microchloropsis salina</taxon>
    </lineage>
</organism>
<evidence type="ECO:0000256" key="1">
    <source>
        <dbReference type="SAM" id="MobiDB-lite"/>
    </source>
</evidence>
<evidence type="ECO:0000313" key="3">
    <source>
        <dbReference type="EMBL" id="TFJ81178.1"/>
    </source>
</evidence>
<feature type="region of interest" description="Disordered" evidence="1">
    <location>
        <begin position="234"/>
        <end position="293"/>
    </location>
</feature>
<name>A0A4D9CXD9_9STRA</name>
<feature type="compositionally biased region" description="Basic and acidic residues" evidence="1">
    <location>
        <begin position="279"/>
        <end position="293"/>
    </location>
</feature>
<feature type="compositionally biased region" description="Pro residues" evidence="1">
    <location>
        <begin position="100"/>
        <end position="120"/>
    </location>
</feature>
<proteinExistence type="predicted"/>
<evidence type="ECO:0000313" key="4">
    <source>
        <dbReference type="Proteomes" id="UP000355283"/>
    </source>
</evidence>
<sequence>MIERLLRRRAMTDSSSEQEDMMLEPRTKVWVPVEKSLVLSGVPFLDEGIQPEEEEGKYRHRTGTHVLGSAEEGREAPQRHLDPAGKDAATTTVPWHALPPRSPPPLPRPPTTQPSSPPPPLPPWSRALYLSFCRAVGTARVLQAFDPYPRLAAHVRPAVAATFEAEFGKAGIQTGDVIGFVWVEGRGLLTVINDRIVSRMEETALIPEIFAVWLGDNPISTEAKNGLASHAHWVTRRKGEGDREDEGEMKEEHAPARRQGGQGGGGLGAEEEEGGALDEGGKEGGKEEGGWPA</sequence>
<evidence type="ECO:0000259" key="2">
    <source>
        <dbReference type="Pfam" id="PF16036"/>
    </source>
</evidence>
<dbReference type="Pfam" id="PF16036">
    <property type="entry name" value="Chalcone_3"/>
    <property type="match status" value="1"/>
</dbReference>
<dbReference type="Proteomes" id="UP000355283">
    <property type="component" value="Unassembled WGS sequence"/>
</dbReference>
<feature type="compositionally biased region" description="Basic and acidic residues" evidence="1">
    <location>
        <begin position="71"/>
        <end position="85"/>
    </location>
</feature>
<feature type="region of interest" description="Disordered" evidence="1">
    <location>
        <begin position="44"/>
        <end position="120"/>
    </location>
</feature>
<feature type="region of interest" description="Disordered" evidence="1">
    <location>
        <begin position="1"/>
        <end position="24"/>
    </location>
</feature>
<dbReference type="AlphaFoldDB" id="A0A4D9CXD9"/>
<keyword evidence="4" id="KW-1185">Reference proteome</keyword>
<comment type="caution">
    <text evidence="3">The sequence shown here is derived from an EMBL/GenBank/DDBJ whole genome shotgun (WGS) entry which is preliminary data.</text>
</comment>
<reference evidence="3 4" key="1">
    <citation type="submission" date="2019-01" db="EMBL/GenBank/DDBJ databases">
        <title>Nuclear Genome Assembly of the Microalgal Biofuel strain Nannochloropsis salina CCMP1776.</title>
        <authorList>
            <person name="Hovde B."/>
        </authorList>
    </citation>
    <scope>NUCLEOTIDE SEQUENCE [LARGE SCALE GENOMIC DNA]</scope>
    <source>
        <strain evidence="3 4">CCMP1776</strain>
    </source>
</reference>
<feature type="domain" description="Chalcone isomerase" evidence="2">
    <location>
        <begin position="162"/>
        <end position="227"/>
    </location>
</feature>
<gene>
    <name evidence="3" type="ORF">NSK_007492</name>
</gene>
<accession>A0A4D9CXD9</accession>
<dbReference type="EMBL" id="SDOX01000139">
    <property type="protein sequence ID" value="TFJ81178.1"/>
    <property type="molecule type" value="Genomic_DNA"/>
</dbReference>
<dbReference type="InterPro" id="IPR016087">
    <property type="entry name" value="Chalcone_isomerase"/>
</dbReference>